<dbReference type="GeneID" id="9684429"/>
<dbReference type="EMBL" id="GG663739">
    <property type="protein sequence ID" value="EEH57082.1"/>
    <property type="molecule type" value="Genomic_DNA"/>
</dbReference>
<dbReference type="AlphaFoldDB" id="C1MS57"/>
<proteinExistence type="predicted"/>
<dbReference type="RefSeq" id="XP_003058627.1">
    <property type="nucleotide sequence ID" value="XM_003058581.1"/>
</dbReference>
<evidence type="ECO:0000256" key="1">
    <source>
        <dbReference type="SAM" id="MobiDB-lite"/>
    </source>
</evidence>
<sequence length="271" mass="28628">MAPTPSTTPARLPAARWRARAPPRRGRAPRRWLPSQTPPPVPTPSSNDDENKIRWSFAPRASSSSSSSSDDDAAPADASEDDALRARAMALRARAIKAYLALMSVPSANLFEKEELAKALADAWIEKRSKTVNLPLRQIVGMPGNPRAGYVVVTLDLPAPAGFVDFLVDSGATTAIVSPRLREMLGASATDGAAIRGLGAMGETVRQKVTIDGVGVGSARIGALDAVVTDLDASGLPAVVGGLLGLEFLSKARSDSHWFPYDRVRVVNADP</sequence>
<gene>
    <name evidence="2" type="ORF">MICPUCDRAFT_58355</name>
</gene>
<keyword evidence="3" id="KW-1185">Reference proteome</keyword>
<evidence type="ECO:0000313" key="3">
    <source>
        <dbReference type="Proteomes" id="UP000001876"/>
    </source>
</evidence>
<dbReference type="Pfam" id="PF13650">
    <property type="entry name" value="Asp_protease_2"/>
    <property type="match status" value="1"/>
</dbReference>
<organism evidence="3">
    <name type="scientific">Micromonas pusilla (strain CCMP1545)</name>
    <name type="common">Picoplanktonic green alga</name>
    <dbReference type="NCBI Taxonomy" id="564608"/>
    <lineage>
        <taxon>Eukaryota</taxon>
        <taxon>Viridiplantae</taxon>
        <taxon>Chlorophyta</taxon>
        <taxon>Mamiellophyceae</taxon>
        <taxon>Mamiellales</taxon>
        <taxon>Mamiellaceae</taxon>
        <taxon>Micromonas</taxon>
    </lineage>
</organism>
<dbReference type="Proteomes" id="UP000001876">
    <property type="component" value="Unassembled WGS sequence"/>
</dbReference>
<dbReference type="OrthoDB" id="425248at2759"/>
<feature type="region of interest" description="Disordered" evidence="1">
    <location>
        <begin position="1"/>
        <end position="79"/>
    </location>
</feature>
<dbReference type="CDD" id="cd05483">
    <property type="entry name" value="retropepsin_like_bacteria"/>
    <property type="match status" value="1"/>
</dbReference>
<dbReference type="KEGG" id="mpp:MICPUCDRAFT_58355"/>
<feature type="compositionally biased region" description="Basic residues" evidence="1">
    <location>
        <begin position="17"/>
        <end position="30"/>
    </location>
</feature>
<feature type="compositionally biased region" description="Acidic residues" evidence="1">
    <location>
        <begin position="69"/>
        <end position="79"/>
    </location>
</feature>
<protein>
    <submittedName>
        <fullName evidence="2">Predicted protein</fullName>
    </submittedName>
</protein>
<dbReference type="STRING" id="564608.C1MS57"/>
<accession>C1MS57</accession>
<dbReference type="Gene3D" id="2.40.70.10">
    <property type="entry name" value="Acid Proteases"/>
    <property type="match status" value="1"/>
</dbReference>
<reference evidence="2 3" key="1">
    <citation type="journal article" date="2009" name="Science">
        <title>Green evolution and dynamic adaptations revealed by genomes of the marine picoeukaryotes Micromonas.</title>
        <authorList>
            <person name="Worden A.Z."/>
            <person name="Lee J.H."/>
            <person name="Mock T."/>
            <person name="Rouze P."/>
            <person name="Simmons M.P."/>
            <person name="Aerts A.L."/>
            <person name="Allen A.E."/>
            <person name="Cuvelier M.L."/>
            <person name="Derelle E."/>
            <person name="Everett M.V."/>
            <person name="Foulon E."/>
            <person name="Grimwood J."/>
            <person name="Gundlach H."/>
            <person name="Henrissat B."/>
            <person name="Napoli C."/>
            <person name="McDonald S.M."/>
            <person name="Parker M.S."/>
            <person name="Rombauts S."/>
            <person name="Salamov A."/>
            <person name="Von Dassow P."/>
            <person name="Badger J.H."/>
            <person name="Coutinho P.M."/>
            <person name="Demir E."/>
            <person name="Dubchak I."/>
            <person name="Gentemann C."/>
            <person name="Eikrem W."/>
            <person name="Gready J.E."/>
            <person name="John U."/>
            <person name="Lanier W."/>
            <person name="Lindquist E.A."/>
            <person name="Lucas S."/>
            <person name="Mayer K.F."/>
            <person name="Moreau H."/>
            <person name="Not F."/>
            <person name="Otillar R."/>
            <person name="Panaud O."/>
            <person name="Pangilinan J."/>
            <person name="Paulsen I."/>
            <person name="Piegu B."/>
            <person name="Poliakov A."/>
            <person name="Robbens S."/>
            <person name="Schmutz J."/>
            <person name="Toulza E."/>
            <person name="Wyss T."/>
            <person name="Zelensky A."/>
            <person name="Zhou K."/>
            <person name="Armbrust E.V."/>
            <person name="Bhattacharya D."/>
            <person name="Goodenough U.W."/>
            <person name="Van de Peer Y."/>
            <person name="Grigoriev I.V."/>
        </authorList>
    </citation>
    <scope>NUCLEOTIDE SEQUENCE [LARGE SCALE GENOMIC DNA]</scope>
    <source>
        <strain evidence="2 3">CCMP1545</strain>
    </source>
</reference>
<dbReference type="InterPro" id="IPR034122">
    <property type="entry name" value="Retropepsin-like_bacterial"/>
</dbReference>
<dbReference type="InterPro" id="IPR021109">
    <property type="entry name" value="Peptidase_aspartic_dom_sf"/>
</dbReference>
<evidence type="ECO:0000313" key="2">
    <source>
        <dbReference type="EMBL" id="EEH57082.1"/>
    </source>
</evidence>
<name>C1MS57_MICPC</name>